<dbReference type="InterPro" id="IPR050483">
    <property type="entry name" value="CoA-transferase_III_domain"/>
</dbReference>
<keyword evidence="1 2" id="KW-0808">Transferase</keyword>
<dbReference type="InterPro" id="IPR003673">
    <property type="entry name" value="CoA-Trfase_fam_III"/>
</dbReference>
<dbReference type="InterPro" id="IPR023606">
    <property type="entry name" value="CoA-Trfase_III_dom_1_sf"/>
</dbReference>
<dbReference type="OrthoDB" id="9797653at2"/>
<dbReference type="Pfam" id="PF02515">
    <property type="entry name" value="CoA_transf_3"/>
    <property type="match status" value="1"/>
</dbReference>
<dbReference type="Gene3D" id="3.30.1540.10">
    <property type="entry name" value="formyl-coa transferase, domain 3"/>
    <property type="match status" value="1"/>
</dbReference>
<evidence type="ECO:0000313" key="3">
    <source>
        <dbReference type="Proteomes" id="UP000247832"/>
    </source>
</evidence>
<sequence length="426" mass="43793">MPDTTGLPLEGVRILDLSRALAGPYATALLADLGADIIKTESIKGGDSSRSWPPFENDHSLYFDSANRGKSSIAIDFYTPEGRELLWQLAVGSDVVVENFRPGVLATMGLDPEALRAAKPGLIVASVSGFGATGPLSQAPGLDQVAQGMTGLMSVTGADADTMYRVGVPIIDMVSGINTALAIAAALVGRNRTGQGMEVSTSLLETGLALGAFQGQKYLSTGEVPVPQGNNHPVLSPYGVFATADIPVIIAVGNQKQWRDVCVLLGDPKLADNPDYATGKLRNVNREALKVVLEGLLKHRAAGEWLPLLRGAAIPAGPIYNYEQAFADPQVRALDMVDTVHRADGSALPLVRGPISVNRQAPRIRKAPPSLGEDTLAVLAGLGLSPEQVAGLVDAGIVLAAPAGAAPAVPSGAASAASGAPSGAAA</sequence>
<dbReference type="AlphaFoldDB" id="A0A2V5LYI9"/>
<organism evidence="2 3">
    <name type="scientific">Arthrobacter livingstonensis</name>
    <dbReference type="NCBI Taxonomy" id="670078"/>
    <lineage>
        <taxon>Bacteria</taxon>
        <taxon>Bacillati</taxon>
        <taxon>Actinomycetota</taxon>
        <taxon>Actinomycetes</taxon>
        <taxon>Micrococcales</taxon>
        <taxon>Micrococcaceae</taxon>
        <taxon>Arthrobacter</taxon>
    </lineage>
</organism>
<dbReference type="InterPro" id="IPR044855">
    <property type="entry name" value="CoA-Trfase_III_dom3_sf"/>
</dbReference>
<protein>
    <submittedName>
        <fullName evidence="2">CoA transferase</fullName>
    </submittedName>
</protein>
<reference evidence="2 3" key="1">
    <citation type="submission" date="2018-05" db="EMBL/GenBank/DDBJ databases">
        <title>Genetic diversity of glacier-inhabiting Cryobacterium bacteria in China and description of Cryobacterium mengkeensis sp. nov. and Arthrobacter glacialis sp. nov.</title>
        <authorList>
            <person name="Liu Q."/>
            <person name="Xin Y.-H."/>
        </authorList>
    </citation>
    <scope>NUCLEOTIDE SEQUENCE [LARGE SCALE GENOMIC DNA]</scope>
    <source>
        <strain evidence="2 3">LI2</strain>
    </source>
</reference>
<name>A0A2V5LYI9_9MICC</name>
<accession>A0A2V5LYI9</accession>
<dbReference type="PANTHER" id="PTHR48207:SF3">
    <property type="entry name" value="SUCCINATE--HYDROXYMETHYLGLUTARATE COA-TRANSFERASE"/>
    <property type="match status" value="1"/>
</dbReference>
<dbReference type="GO" id="GO:0008410">
    <property type="term" value="F:CoA-transferase activity"/>
    <property type="evidence" value="ECO:0007669"/>
    <property type="project" value="TreeGrafter"/>
</dbReference>
<dbReference type="Proteomes" id="UP000247832">
    <property type="component" value="Unassembled WGS sequence"/>
</dbReference>
<gene>
    <name evidence="2" type="ORF">CVV68_03825</name>
</gene>
<dbReference type="EMBL" id="QJVD01000003">
    <property type="protein sequence ID" value="PYI68947.1"/>
    <property type="molecule type" value="Genomic_DNA"/>
</dbReference>
<evidence type="ECO:0000256" key="1">
    <source>
        <dbReference type="ARBA" id="ARBA00022679"/>
    </source>
</evidence>
<dbReference type="Gene3D" id="3.40.50.10540">
    <property type="entry name" value="Crotonobetainyl-coa:carnitine coa-transferase, domain 1"/>
    <property type="match status" value="1"/>
</dbReference>
<comment type="caution">
    <text evidence="2">The sequence shown here is derived from an EMBL/GenBank/DDBJ whole genome shotgun (WGS) entry which is preliminary data.</text>
</comment>
<keyword evidence="3" id="KW-1185">Reference proteome</keyword>
<evidence type="ECO:0000313" key="2">
    <source>
        <dbReference type="EMBL" id="PYI68947.1"/>
    </source>
</evidence>
<dbReference type="RefSeq" id="WP_110499696.1">
    <property type="nucleotide sequence ID" value="NZ_QJVD01000003.1"/>
</dbReference>
<dbReference type="SUPFAM" id="SSF89796">
    <property type="entry name" value="CoA-transferase family III (CaiB/BaiF)"/>
    <property type="match status" value="1"/>
</dbReference>
<proteinExistence type="predicted"/>
<dbReference type="PANTHER" id="PTHR48207">
    <property type="entry name" value="SUCCINATE--HYDROXYMETHYLGLUTARATE COA-TRANSFERASE"/>
    <property type="match status" value="1"/>
</dbReference>